<evidence type="ECO:0000256" key="3">
    <source>
        <dbReference type="ARBA" id="ARBA00022801"/>
    </source>
</evidence>
<keyword evidence="8" id="KW-1185">Reference proteome</keyword>
<dbReference type="STRING" id="7998.ENSIPUP00000009691"/>
<dbReference type="PANTHER" id="PTHR12801">
    <property type="entry name" value="RNA EXONUCLEASE REXO1 / RECO3 FAMILY MEMBER-RELATED"/>
    <property type="match status" value="1"/>
</dbReference>
<evidence type="ECO:0000256" key="4">
    <source>
        <dbReference type="ARBA" id="ARBA00022839"/>
    </source>
</evidence>
<dbReference type="GO" id="GO:0005730">
    <property type="term" value="C:nucleolus"/>
    <property type="evidence" value="ECO:0007669"/>
    <property type="project" value="UniProtKB-ARBA"/>
</dbReference>
<feature type="domain" description="Exonuclease" evidence="7">
    <location>
        <begin position="129"/>
        <end position="295"/>
    </location>
</feature>
<keyword evidence="3" id="KW-0378">Hydrolase</keyword>
<reference evidence="8" key="1">
    <citation type="journal article" date="2016" name="Nat. Commun.">
        <title>The channel catfish genome sequence provides insights into the evolution of scale formation in teleosts.</title>
        <authorList>
            <person name="Liu Z."/>
            <person name="Liu S."/>
            <person name="Yao J."/>
            <person name="Bao L."/>
            <person name="Zhang J."/>
            <person name="Li Y."/>
            <person name="Jiang C."/>
            <person name="Sun L."/>
            <person name="Wang R."/>
            <person name="Zhang Y."/>
            <person name="Zhou T."/>
            <person name="Zeng Q."/>
            <person name="Fu Q."/>
            <person name="Gao S."/>
            <person name="Li N."/>
            <person name="Koren S."/>
            <person name="Jiang Y."/>
            <person name="Zimin A."/>
            <person name="Xu P."/>
            <person name="Phillippy A.M."/>
            <person name="Geng X."/>
            <person name="Song L."/>
            <person name="Sun F."/>
            <person name="Li C."/>
            <person name="Wang X."/>
            <person name="Chen A."/>
            <person name="Jin Y."/>
            <person name="Yuan Z."/>
            <person name="Yang Y."/>
            <person name="Tan S."/>
            <person name="Peatman E."/>
            <person name="Lu J."/>
            <person name="Qin Z."/>
            <person name="Dunham R."/>
            <person name="Li Z."/>
            <person name="Sonstegard T."/>
            <person name="Feng J."/>
            <person name="Danzmann R.G."/>
            <person name="Schroeder S."/>
            <person name="Scheffler B."/>
            <person name="Duke M.V."/>
            <person name="Ballard L."/>
            <person name="Kucuktas H."/>
            <person name="Kaltenboeck L."/>
            <person name="Liu H."/>
            <person name="Armbruster J."/>
            <person name="Xie Y."/>
            <person name="Kirby M.L."/>
            <person name="Tian Y."/>
            <person name="Flanagan M.E."/>
            <person name="Mu W."/>
            <person name="Waldbieser G.C."/>
        </authorList>
    </citation>
    <scope>NUCLEOTIDE SEQUENCE [LARGE SCALE GENOMIC DNA]</scope>
    <source>
        <strain evidence="8">SDA103</strain>
    </source>
</reference>
<evidence type="ECO:0000256" key="5">
    <source>
        <dbReference type="ARBA" id="ARBA00023242"/>
    </source>
</evidence>
<dbReference type="InterPro" id="IPR037433">
    <property type="entry name" value="ISG20_DEDDh"/>
</dbReference>
<keyword evidence="5" id="KW-0539">Nucleus</keyword>
<dbReference type="SUPFAM" id="SSF53098">
    <property type="entry name" value="Ribonuclease H-like"/>
    <property type="match status" value="1"/>
</dbReference>
<dbReference type="FunFam" id="3.30.420.10:FF:000007">
    <property type="entry name" value="Interferon-stimulated exonuclease gene 20"/>
    <property type="match status" value="1"/>
</dbReference>
<dbReference type="InterPro" id="IPR013520">
    <property type="entry name" value="Ribonucl_H"/>
</dbReference>
<dbReference type="InterPro" id="IPR047021">
    <property type="entry name" value="REXO1/3/4-like"/>
</dbReference>
<dbReference type="OMA" id="HNHREGN"/>
<keyword evidence="2" id="KW-0540">Nuclease</keyword>
<dbReference type="GeneID" id="108268116"/>
<evidence type="ECO:0000259" key="7">
    <source>
        <dbReference type="SMART" id="SM00479"/>
    </source>
</evidence>
<evidence type="ECO:0000256" key="6">
    <source>
        <dbReference type="SAM" id="MobiDB-lite"/>
    </source>
</evidence>
<dbReference type="GO" id="GO:0003676">
    <property type="term" value="F:nucleic acid binding"/>
    <property type="evidence" value="ECO:0007669"/>
    <property type="project" value="InterPro"/>
</dbReference>
<dbReference type="GO" id="GO:0000175">
    <property type="term" value="F:3'-5'-RNA exonuclease activity"/>
    <property type="evidence" value="ECO:0007669"/>
    <property type="project" value="InterPro"/>
</dbReference>
<dbReference type="PANTHER" id="PTHR12801:SF78">
    <property type="entry name" value="INTERFERON-STIMULATED 20 KDA EXONUCLEASE-LIKE 2"/>
    <property type="match status" value="1"/>
</dbReference>
<dbReference type="CTD" id="81875"/>
<dbReference type="AlphaFoldDB" id="A0A2D0REL3"/>
<dbReference type="KEGG" id="ipu:108268116"/>
<reference evidence="9" key="2">
    <citation type="submission" date="2025-08" db="UniProtKB">
        <authorList>
            <consortium name="RefSeq"/>
        </authorList>
    </citation>
    <scope>IDENTIFICATION</scope>
    <source>
        <tissue evidence="9">Blood</tissue>
    </source>
</reference>
<dbReference type="SMART" id="SM00479">
    <property type="entry name" value="EXOIII"/>
    <property type="match status" value="1"/>
</dbReference>
<comment type="subcellular location">
    <subcellularLocation>
        <location evidence="1">Nucleus</location>
    </subcellularLocation>
</comment>
<feature type="region of interest" description="Disordered" evidence="6">
    <location>
        <begin position="1"/>
        <end position="33"/>
    </location>
</feature>
<dbReference type="InterPro" id="IPR036397">
    <property type="entry name" value="RNaseH_sf"/>
</dbReference>
<gene>
    <name evidence="9" type="primary">isg20l2</name>
</gene>
<dbReference type="OrthoDB" id="16516at2759"/>
<dbReference type="CDD" id="cd06149">
    <property type="entry name" value="ISG20"/>
    <property type="match status" value="1"/>
</dbReference>
<evidence type="ECO:0000256" key="1">
    <source>
        <dbReference type="ARBA" id="ARBA00004123"/>
    </source>
</evidence>
<proteinExistence type="predicted"/>
<keyword evidence="4" id="KW-0269">Exonuclease</keyword>
<sequence>MSGINVNLDFSGPGRNECQEKASGNAKHEQFNRKRRYLERKGLLNKKQNTNNSQKGKCTKNHLHWKRRDHSQASAVFPKFTTLQPELSANSPNFMQAHHGNSATIKKFTVPSKSTSRAGFSSVLHNPMKYVALDCEMVGTGLKGHCSELARCSIVSYDGDVIYDKFIKPVNPVTDLRTPWSGVRWRDLHNATPFKRAQREIVKILTGKVVVGHAVHNDFKVLHYFHPVHLVRDTSRSPILNRKAGLPENKSASLKTLTKILLNTDIQMGKGGHSSVEDAKATMELYKTVAVEWEMTLALNTAS</sequence>
<dbReference type="Pfam" id="PF00929">
    <property type="entry name" value="RNase_T"/>
    <property type="match status" value="1"/>
</dbReference>
<protein>
    <submittedName>
        <fullName evidence="9">Interferon-stimulated 20 kDa exonuclease-like 2</fullName>
    </submittedName>
</protein>
<dbReference type="Gene3D" id="3.30.420.10">
    <property type="entry name" value="Ribonuclease H-like superfamily/Ribonuclease H"/>
    <property type="match status" value="1"/>
</dbReference>
<dbReference type="InterPro" id="IPR012337">
    <property type="entry name" value="RNaseH-like_sf"/>
</dbReference>
<evidence type="ECO:0000313" key="9">
    <source>
        <dbReference type="RefSeq" id="XP_017328330.1"/>
    </source>
</evidence>
<name>A0A2D0REL3_ICTPU</name>
<evidence type="ECO:0000313" key="8">
    <source>
        <dbReference type="Proteomes" id="UP000221080"/>
    </source>
</evidence>
<organism evidence="8 9">
    <name type="scientific">Ictalurus punctatus</name>
    <name type="common">Channel catfish</name>
    <name type="synonym">Silurus punctatus</name>
    <dbReference type="NCBI Taxonomy" id="7998"/>
    <lineage>
        <taxon>Eukaryota</taxon>
        <taxon>Metazoa</taxon>
        <taxon>Chordata</taxon>
        <taxon>Craniata</taxon>
        <taxon>Vertebrata</taxon>
        <taxon>Euteleostomi</taxon>
        <taxon>Actinopterygii</taxon>
        <taxon>Neopterygii</taxon>
        <taxon>Teleostei</taxon>
        <taxon>Ostariophysi</taxon>
        <taxon>Siluriformes</taxon>
        <taxon>Ictaluridae</taxon>
        <taxon>Ictalurus</taxon>
    </lineage>
</organism>
<dbReference type="Proteomes" id="UP000221080">
    <property type="component" value="Chromosome 1"/>
</dbReference>
<accession>A0A2D0REL3</accession>
<evidence type="ECO:0000256" key="2">
    <source>
        <dbReference type="ARBA" id="ARBA00022722"/>
    </source>
</evidence>
<dbReference type="RefSeq" id="XP_017328330.1">
    <property type="nucleotide sequence ID" value="XM_017472841.3"/>
</dbReference>